<evidence type="ECO:0000256" key="3">
    <source>
        <dbReference type="ARBA" id="ARBA00005848"/>
    </source>
</evidence>
<dbReference type="GO" id="GO:0009279">
    <property type="term" value="C:cell outer membrane"/>
    <property type="evidence" value="ECO:0007669"/>
    <property type="project" value="UniProtKB-SubCell"/>
</dbReference>
<feature type="compositionally biased region" description="Gly residues" evidence="11">
    <location>
        <begin position="222"/>
        <end position="232"/>
    </location>
</feature>
<feature type="region of interest" description="Disordered" evidence="11">
    <location>
        <begin position="219"/>
        <end position="249"/>
    </location>
</feature>
<keyword evidence="7" id="KW-0732">Signal</keyword>
<keyword evidence="9" id="KW-0472">Membrane</keyword>
<dbReference type="GO" id="GO:0009986">
    <property type="term" value="C:cell surface"/>
    <property type="evidence" value="ECO:0007669"/>
    <property type="project" value="UniProtKB-SubCell"/>
</dbReference>
<evidence type="ECO:0000256" key="9">
    <source>
        <dbReference type="ARBA" id="ARBA00023136"/>
    </source>
</evidence>
<evidence type="ECO:0000256" key="2">
    <source>
        <dbReference type="ARBA" id="ARBA00004442"/>
    </source>
</evidence>
<feature type="domain" description="Trimeric autotransporter adhesin YadA-like C-terminal membrane anchor" evidence="12">
    <location>
        <begin position="429"/>
        <end position="477"/>
    </location>
</feature>
<dbReference type="InterPro" id="IPR008640">
    <property type="entry name" value="Adhesin_Head_dom"/>
</dbReference>
<accession>A0AAX1IFX0</accession>
<feature type="domain" description="Trimeric autotransporter adhesin YadA-like head" evidence="13">
    <location>
        <begin position="12"/>
        <end position="31"/>
    </location>
</feature>
<dbReference type="SUPFAM" id="SSF101967">
    <property type="entry name" value="Adhesin YadA, collagen-binding domain"/>
    <property type="match status" value="2"/>
</dbReference>
<feature type="domain" description="Trimeric autotransporter adhesin YadA-like stalk" evidence="14">
    <location>
        <begin position="91"/>
        <end position="129"/>
    </location>
</feature>
<evidence type="ECO:0000256" key="11">
    <source>
        <dbReference type="SAM" id="MobiDB-lite"/>
    </source>
</evidence>
<feature type="domain" description="Trimeric autotransporter adhesin YadA-like head" evidence="13">
    <location>
        <begin position="297"/>
        <end position="322"/>
    </location>
</feature>
<protein>
    <recommendedName>
        <fullName evidence="17">Adhesin</fullName>
    </recommendedName>
</protein>
<dbReference type="InterPro" id="IPR005594">
    <property type="entry name" value="YadA_C"/>
</dbReference>
<proteinExistence type="inferred from homology"/>
<comment type="similarity">
    <text evidence="3">Belongs to the autotransporter-2 (AT-2) (TC 1.B.40) family.</text>
</comment>
<feature type="domain" description="Trimeric autotransporter adhesin YadA-like stalk" evidence="14">
    <location>
        <begin position="340"/>
        <end position="379"/>
    </location>
</feature>
<dbReference type="CDD" id="cd12820">
    <property type="entry name" value="LbR_YadA-like"/>
    <property type="match status" value="1"/>
</dbReference>
<dbReference type="Pfam" id="PF05662">
    <property type="entry name" value="YadA_stalk"/>
    <property type="match status" value="3"/>
</dbReference>
<sequence length="478" mass="46777">MYAEAGGFASNAVGTFAEANGAFATALGYGAEANSWGANVLGASATASADYAVAIGNDATASAAGSVALGQGSVANRANSVSVGRAGRERQITHVADGSDATDAVNKRQLEAAIADVGGELGDLTANAVRYDSTDKDSLSLEGSDGTRLHNLKAGRAGTDAVNVQQLDSVAQALGGGAGMDGNGMLIGPAYSVQGVRFGNVSGAIGALDSALSGLDSRVGALEGGSGPGGEGSTRPPVGTGGGLAVGEGSLAKDANDTAIGNGSQVGADNSTAVGSNSQVAAKAQNAVAVGADSRVTGAGGTALGQGAVASASGSVAIGQGSMADEPNAVSMGSAGNERRVTNVAAGTRDTDAANVGQMKAGNADTLASARSYTDSKFNGLDDRFTEVTREIDQRLGQQDRRIDRQGAMGSAMLNMAINAGGSRSPRGRIAVGAGWQNGEQALSIGYGKQISERASFSLGGAFSGSERSAGVGFGIDL</sequence>
<evidence type="ECO:0000256" key="7">
    <source>
        <dbReference type="ARBA" id="ARBA00022729"/>
    </source>
</evidence>
<dbReference type="Pfam" id="PF03895">
    <property type="entry name" value="YadA_anchor"/>
    <property type="match status" value="1"/>
</dbReference>
<dbReference type="GO" id="GO:0015031">
    <property type="term" value="P:protein transport"/>
    <property type="evidence" value="ECO:0007669"/>
    <property type="project" value="UniProtKB-KW"/>
</dbReference>
<gene>
    <name evidence="15" type="ORF">GPNADHDJ_02407</name>
</gene>
<dbReference type="Gene3D" id="3.30.1300.30">
    <property type="entry name" value="GSPII I/J protein-like"/>
    <property type="match status" value="1"/>
</dbReference>
<keyword evidence="4" id="KW-0813">Transport</keyword>
<dbReference type="InterPro" id="IPR008635">
    <property type="entry name" value="Coiled_stalk_dom"/>
</dbReference>
<evidence type="ECO:0000256" key="10">
    <source>
        <dbReference type="ARBA" id="ARBA00023237"/>
    </source>
</evidence>
<comment type="subcellular location">
    <subcellularLocation>
        <location evidence="2">Cell outer membrane</location>
    </subcellularLocation>
    <subcellularLocation>
        <location evidence="1">Cell surface</location>
    </subcellularLocation>
</comment>
<feature type="domain" description="Trimeric autotransporter adhesin YadA-like head" evidence="13">
    <location>
        <begin position="61"/>
        <end position="84"/>
    </location>
</feature>
<dbReference type="Proteomes" id="UP000515598">
    <property type="component" value="Chromosome"/>
</dbReference>
<keyword evidence="5" id="KW-1134">Transmembrane beta strand</keyword>
<keyword evidence="6" id="KW-0812">Transmembrane</keyword>
<evidence type="ECO:0008006" key="17">
    <source>
        <dbReference type="Google" id="ProtNLM"/>
    </source>
</evidence>
<evidence type="ECO:0000259" key="12">
    <source>
        <dbReference type="Pfam" id="PF03895"/>
    </source>
</evidence>
<reference evidence="15 16" key="1">
    <citation type="submission" date="2020-08" db="EMBL/GenBank/DDBJ databases">
        <title>Phenotypic and transcriptomic analysis of seven clinical Stenotrophomonas maltophilia isolates identify a small set of shared and commonly regulated genes involved in biofilm lifestyle.</title>
        <authorList>
            <person name="Alio I."/>
            <person name="Gudzuhn M."/>
            <person name="Streit W."/>
        </authorList>
    </citation>
    <scope>NUCLEOTIDE SEQUENCE [LARGE SCALE GENOMIC DNA]</scope>
    <source>
        <strain evidence="15 16">UHH_SKK55</strain>
    </source>
</reference>
<feature type="domain" description="Trimeric autotransporter adhesin YadA-like head" evidence="13">
    <location>
        <begin position="41"/>
        <end position="59"/>
    </location>
</feature>
<evidence type="ECO:0000313" key="15">
    <source>
        <dbReference type="EMBL" id="QNG78192.1"/>
    </source>
</evidence>
<evidence type="ECO:0000256" key="1">
    <source>
        <dbReference type="ARBA" id="ARBA00004241"/>
    </source>
</evidence>
<keyword evidence="10" id="KW-0998">Cell outer membrane</keyword>
<feature type="domain" description="Trimeric autotransporter adhesin YadA-like head" evidence="13">
    <location>
        <begin position="256"/>
        <end position="278"/>
    </location>
</feature>
<dbReference type="InterPro" id="IPR011049">
    <property type="entry name" value="Serralysin-like_metalloprot_C"/>
</dbReference>
<dbReference type="Pfam" id="PF05658">
    <property type="entry name" value="YadA_head"/>
    <property type="match status" value="5"/>
</dbReference>
<evidence type="ECO:0000256" key="6">
    <source>
        <dbReference type="ARBA" id="ARBA00022692"/>
    </source>
</evidence>
<evidence type="ECO:0000259" key="13">
    <source>
        <dbReference type="Pfam" id="PF05658"/>
    </source>
</evidence>
<evidence type="ECO:0000313" key="16">
    <source>
        <dbReference type="Proteomes" id="UP000515598"/>
    </source>
</evidence>
<keyword evidence="8" id="KW-0653">Protein transport</keyword>
<name>A0AAX1IFX0_STEMA</name>
<dbReference type="EMBL" id="CP060025">
    <property type="protein sequence ID" value="QNG78192.1"/>
    <property type="molecule type" value="Genomic_DNA"/>
</dbReference>
<dbReference type="AlphaFoldDB" id="A0AAX1IFX0"/>
<dbReference type="InterPro" id="IPR045584">
    <property type="entry name" value="Pilin-like"/>
</dbReference>
<dbReference type="SUPFAM" id="SSF54523">
    <property type="entry name" value="Pili subunits"/>
    <property type="match status" value="1"/>
</dbReference>
<dbReference type="Gene3D" id="2.150.10.10">
    <property type="entry name" value="Serralysin-like metalloprotease, C-terminal"/>
    <property type="match status" value="3"/>
</dbReference>
<feature type="domain" description="Trimeric autotransporter adhesin YadA-like stalk" evidence="14">
    <location>
        <begin position="148"/>
        <end position="182"/>
    </location>
</feature>
<evidence type="ECO:0000256" key="5">
    <source>
        <dbReference type="ARBA" id="ARBA00022452"/>
    </source>
</evidence>
<organism evidence="15 16">
    <name type="scientific">Stenotrophomonas maltophilia</name>
    <name type="common">Pseudomonas maltophilia</name>
    <name type="synonym">Xanthomonas maltophilia</name>
    <dbReference type="NCBI Taxonomy" id="40324"/>
    <lineage>
        <taxon>Bacteria</taxon>
        <taxon>Pseudomonadati</taxon>
        <taxon>Pseudomonadota</taxon>
        <taxon>Gammaproteobacteria</taxon>
        <taxon>Lysobacterales</taxon>
        <taxon>Lysobacteraceae</taxon>
        <taxon>Stenotrophomonas</taxon>
        <taxon>Stenotrophomonas maltophilia group</taxon>
    </lineage>
</organism>
<evidence type="ECO:0000256" key="4">
    <source>
        <dbReference type="ARBA" id="ARBA00022448"/>
    </source>
</evidence>
<evidence type="ECO:0000259" key="14">
    <source>
        <dbReference type="Pfam" id="PF05662"/>
    </source>
</evidence>
<evidence type="ECO:0000256" key="8">
    <source>
        <dbReference type="ARBA" id="ARBA00022927"/>
    </source>
</evidence>